<evidence type="ECO:0000313" key="2">
    <source>
        <dbReference type="Proteomes" id="UP000054721"/>
    </source>
</evidence>
<sequence length="106" mass="12402">MLRLSENLDFAAKSGGIRQLSTSLLYILISRSSQHNEIVEHVSKAEILCKFLYRTTAARDDIMLILHLFTETLLIVYINSRLSEFQHSSRAFIISHIYYLKFIFYL</sequence>
<reference evidence="1 2" key="1">
    <citation type="submission" date="2015-05" db="EMBL/GenBank/DDBJ databases">
        <title>Evolution of Trichinella species and genotypes.</title>
        <authorList>
            <person name="Korhonen P.K."/>
            <person name="Edoardo P."/>
            <person name="Giuseppe L.R."/>
            <person name="Gasser R.B."/>
        </authorList>
    </citation>
    <scope>NUCLEOTIDE SEQUENCE [LARGE SCALE GENOMIC DNA]</scope>
    <source>
        <strain evidence="1">ISS10</strain>
    </source>
</reference>
<evidence type="ECO:0000313" key="1">
    <source>
        <dbReference type="EMBL" id="KRZ58825.1"/>
    </source>
</evidence>
<gene>
    <name evidence="1" type="ORF">T02_12835</name>
</gene>
<keyword evidence="2" id="KW-1185">Reference proteome</keyword>
<accession>A0A0V1LH34</accession>
<comment type="caution">
    <text evidence="1">The sequence shown here is derived from an EMBL/GenBank/DDBJ whole genome shotgun (WGS) entry which is preliminary data.</text>
</comment>
<protein>
    <submittedName>
        <fullName evidence="1">Uncharacterized protein</fullName>
    </submittedName>
</protein>
<organism evidence="1 2">
    <name type="scientific">Trichinella nativa</name>
    <dbReference type="NCBI Taxonomy" id="6335"/>
    <lineage>
        <taxon>Eukaryota</taxon>
        <taxon>Metazoa</taxon>
        <taxon>Ecdysozoa</taxon>
        <taxon>Nematoda</taxon>
        <taxon>Enoplea</taxon>
        <taxon>Dorylaimia</taxon>
        <taxon>Trichinellida</taxon>
        <taxon>Trichinellidae</taxon>
        <taxon>Trichinella</taxon>
    </lineage>
</organism>
<dbReference type="AlphaFoldDB" id="A0A0V1LH34"/>
<name>A0A0V1LH34_9BILA</name>
<dbReference type="Proteomes" id="UP000054721">
    <property type="component" value="Unassembled WGS sequence"/>
</dbReference>
<dbReference type="EMBL" id="JYDW01000051">
    <property type="protein sequence ID" value="KRZ58825.1"/>
    <property type="molecule type" value="Genomic_DNA"/>
</dbReference>
<proteinExistence type="predicted"/>